<reference evidence="2" key="1">
    <citation type="submission" date="2015-12" db="EMBL/GenBank/DDBJ databases">
        <authorList>
            <person name="Tarr C.L."/>
            <person name="Gladney L.M."/>
        </authorList>
    </citation>
    <scope>NUCLEOTIDE SEQUENCE [LARGE SCALE GENOMIC DNA]</scope>
    <source>
        <strain evidence="2">2756-81</strain>
    </source>
</reference>
<proteinExistence type="predicted"/>
<sequence>MMNWLVAKNLENKKFLYSTYFRFFWPKLMNRVEIVANYFEVKVRNEPYLYIKTVIQLIGYLCSCYLTPQQQ</sequence>
<dbReference type="AlphaFoldDB" id="A0A151JE93"/>
<gene>
    <name evidence="1" type="ORF">AUQ44_20360</name>
</gene>
<name>A0A151JE93_9VIBR</name>
<evidence type="ECO:0000313" key="1">
    <source>
        <dbReference type="EMBL" id="KYN24109.1"/>
    </source>
</evidence>
<protein>
    <submittedName>
        <fullName evidence="1">Uncharacterized protein</fullName>
    </submittedName>
</protein>
<dbReference type="EMBL" id="LOMK01000002">
    <property type="protein sequence ID" value="KYN24109.1"/>
    <property type="molecule type" value="Genomic_DNA"/>
</dbReference>
<evidence type="ECO:0000313" key="2">
    <source>
        <dbReference type="Proteomes" id="UP000075349"/>
    </source>
</evidence>
<comment type="caution">
    <text evidence="1">The sequence shown here is derived from an EMBL/GenBank/DDBJ whole genome shotgun (WGS) entry which is preliminary data.</text>
</comment>
<organism evidence="1 2">
    <name type="scientific">Vibrio cidicii</name>
    <dbReference type="NCBI Taxonomy" id="1763883"/>
    <lineage>
        <taxon>Bacteria</taxon>
        <taxon>Pseudomonadati</taxon>
        <taxon>Pseudomonadota</taxon>
        <taxon>Gammaproteobacteria</taxon>
        <taxon>Vibrionales</taxon>
        <taxon>Vibrionaceae</taxon>
        <taxon>Vibrio</taxon>
    </lineage>
</organism>
<accession>A0A151JE93</accession>
<dbReference type="Proteomes" id="UP000075349">
    <property type="component" value="Unassembled WGS sequence"/>
</dbReference>